<dbReference type="AlphaFoldDB" id="A0A1Y5TD81"/>
<evidence type="ECO:0000256" key="2">
    <source>
        <dbReference type="ARBA" id="ARBA00016337"/>
    </source>
</evidence>
<keyword evidence="3 10" id="KW-0285">Flavoprotein</keyword>
<evidence type="ECO:0000256" key="11">
    <source>
        <dbReference type="PIRSR" id="PIRSR006268-2"/>
    </source>
</evidence>
<keyword evidence="12" id="KW-0732">Signal</keyword>
<evidence type="ECO:0000313" key="13">
    <source>
        <dbReference type="EMBL" id="SLN61055.1"/>
    </source>
</evidence>
<dbReference type="Pfam" id="PF02424">
    <property type="entry name" value="ApbE"/>
    <property type="match status" value="1"/>
</dbReference>
<keyword evidence="6 10" id="KW-0274">FAD</keyword>
<feature type="binding site" evidence="11">
    <location>
        <position position="287"/>
    </location>
    <ligand>
        <name>Mg(2+)</name>
        <dbReference type="ChEBI" id="CHEBI:18420"/>
    </ligand>
</feature>
<evidence type="ECO:0000313" key="14">
    <source>
        <dbReference type="Proteomes" id="UP000193200"/>
    </source>
</evidence>
<evidence type="ECO:0000256" key="4">
    <source>
        <dbReference type="ARBA" id="ARBA00022679"/>
    </source>
</evidence>
<accession>A0A1Y5TD81</accession>
<reference evidence="13 14" key="1">
    <citation type="submission" date="2017-03" db="EMBL/GenBank/DDBJ databases">
        <authorList>
            <person name="Afonso C.L."/>
            <person name="Miller P.J."/>
            <person name="Scott M.A."/>
            <person name="Spackman E."/>
            <person name="Goraichik I."/>
            <person name="Dimitrov K.M."/>
            <person name="Suarez D.L."/>
            <person name="Swayne D.E."/>
        </authorList>
    </citation>
    <scope>NUCLEOTIDE SEQUENCE [LARGE SCALE GENOMIC DNA]</scope>
    <source>
        <strain evidence="13 14">CECT 7691</strain>
    </source>
</reference>
<comment type="cofactor">
    <cofactor evidence="11">
        <name>Mg(2+)</name>
        <dbReference type="ChEBI" id="CHEBI:18420"/>
    </cofactor>
    <cofactor evidence="11">
        <name>Mn(2+)</name>
        <dbReference type="ChEBI" id="CHEBI:29035"/>
    </cofactor>
    <text evidence="11">Magnesium. Can also use manganese.</text>
</comment>
<dbReference type="SUPFAM" id="SSF143631">
    <property type="entry name" value="ApbE-like"/>
    <property type="match status" value="1"/>
</dbReference>
<keyword evidence="5 10" id="KW-0479">Metal-binding</keyword>
<dbReference type="EC" id="2.7.1.180" evidence="1 10"/>
<dbReference type="Proteomes" id="UP000193200">
    <property type="component" value="Unassembled WGS sequence"/>
</dbReference>
<evidence type="ECO:0000256" key="6">
    <source>
        <dbReference type="ARBA" id="ARBA00022827"/>
    </source>
</evidence>
<organism evidence="13 14">
    <name type="scientific">Oceanibacterium hippocampi</name>
    <dbReference type="NCBI Taxonomy" id="745714"/>
    <lineage>
        <taxon>Bacteria</taxon>
        <taxon>Pseudomonadati</taxon>
        <taxon>Pseudomonadota</taxon>
        <taxon>Alphaproteobacteria</taxon>
        <taxon>Sneathiellales</taxon>
        <taxon>Sneathiellaceae</taxon>
        <taxon>Oceanibacterium</taxon>
    </lineage>
</organism>
<dbReference type="RefSeq" id="WP_217807979.1">
    <property type="nucleotide sequence ID" value="NZ_FWFR01000002.1"/>
</dbReference>
<evidence type="ECO:0000256" key="3">
    <source>
        <dbReference type="ARBA" id="ARBA00022630"/>
    </source>
</evidence>
<feature type="signal peptide" evidence="12">
    <location>
        <begin position="1"/>
        <end position="24"/>
    </location>
</feature>
<dbReference type="FunCoup" id="A0A1Y5TD81">
    <property type="interactions" value="83"/>
</dbReference>
<feature type="binding site" evidence="11">
    <location>
        <position position="177"/>
    </location>
    <ligand>
        <name>Mg(2+)</name>
        <dbReference type="ChEBI" id="CHEBI:18420"/>
    </ligand>
</feature>
<dbReference type="Gene3D" id="3.10.520.10">
    <property type="entry name" value="ApbE-like domains"/>
    <property type="match status" value="1"/>
</dbReference>
<keyword evidence="7 10" id="KW-0460">Magnesium</keyword>
<keyword evidence="14" id="KW-1185">Reference proteome</keyword>
<keyword evidence="4 10" id="KW-0808">Transferase</keyword>
<gene>
    <name evidence="13" type="primary">apbE</name>
    <name evidence="13" type="ORF">OCH7691_02701</name>
</gene>
<evidence type="ECO:0000256" key="1">
    <source>
        <dbReference type="ARBA" id="ARBA00011955"/>
    </source>
</evidence>
<evidence type="ECO:0000256" key="7">
    <source>
        <dbReference type="ARBA" id="ARBA00022842"/>
    </source>
</evidence>
<evidence type="ECO:0000256" key="8">
    <source>
        <dbReference type="ARBA" id="ARBA00031306"/>
    </source>
</evidence>
<dbReference type="InterPro" id="IPR024932">
    <property type="entry name" value="ApbE"/>
</dbReference>
<evidence type="ECO:0000256" key="10">
    <source>
        <dbReference type="PIRNR" id="PIRNR006268"/>
    </source>
</evidence>
<feature type="chain" id="PRO_5039899736" description="FAD:protein FMN transferase" evidence="12">
    <location>
        <begin position="25"/>
        <end position="314"/>
    </location>
</feature>
<sequence>MLHLNRRRFLTVSAALLASGNVPAASAAATASRRWQGIALGAHASLTFQHPDPAEAGRLIAGCRNEIDRLEAIFSLYRRESLLSRLNAAGRLDDPPADLLRLLSTAETINRRTGGRFDPTVQPLWALHAHCLSERPPRLPGDAELAAARDTCGWRHLRYDADEIAFDRPGMALTLNGIAQGYIADRVSDWLRAQGLGNVLVETGEVRALGSRPDGTPWRVGLRAADGSERTDGKVDLRDGALAVSAPLGTRLDGAGRVGHIIDPSSGHPGGTWSRVVVRAPSAAEADGYSTAFCLMERDAIEAARPPHIDVMLT</sequence>
<evidence type="ECO:0000256" key="5">
    <source>
        <dbReference type="ARBA" id="ARBA00022723"/>
    </source>
</evidence>
<dbReference type="InterPro" id="IPR006311">
    <property type="entry name" value="TAT_signal"/>
</dbReference>
<dbReference type="InterPro" id="IPR003374">
    <property type="entry name" value="ApbE-like_sf"/>
</dbReference>
<proteinExistence type="inferred from homology"/>
<dbReference type="PROSITE" id="PS51318">
    <property type="entry name" value="TAT"/>
    <property type="match status" value="1"/>
</dbReference>
<dbReference type="GO" id="GO:0046872">
    <property type="term" value="F:metal ion binding"/>
    <property type="evidence" value="ECO:0007669"/>
    <property type="project" value="UniProtKB-UniRule"/>
</dbReference>
<dbReference type="EMBL" id="FWFR01000002">
    <property type="protein sequence ID" value="SLN61055.1"/>
    <property type="molecule type" value="Genomic_DNA"/>
</dbReference>
<comment type="similarity">
    <text evidence="10">Belongs to the ApbE family.</text>
</comment>
<dbReference type="PANTHER" id="PTHR30040:SF2">
    <property type="entry name" value="FAD:PROTEIN FMN TRANSFERASE"/>
    <property type="match status" value="1"/>
</dbReference>
<protein>
    <recommendedName>
        <fullName evidence="2 10">FAD:protein FMN transferase</fullName>
        <ecNumber evidence="1 10">2.7.1.180</ecNumber>
    </recommendedName>
    <alternativeName>
        <fullName evidence="8 10">Flavin transferase</fullName>
    </alternativeName>
</protein>
<evidence type="ECO:0000256" key="12">
    <source>
        <dbReference type="SAM" id="SignalP"/>
    </source>
</evidence>
<dbReference type="GO" id="GO:0016740">
    <property type="term" value="F:transferase activity"/>
    <property type="evidence" value="ECO:0007669"/>
    <property type="project" value="UniProtKB-UniRule"/>
</dbReference>
<feature type="binding site" evidence="11">
    <location>
        <position position="291"/>
    </location>
    <ligand>
        <name>Mg(2+)</name>
        <dbReference type="ChEBI" id="CHEBI:18420"/>
    </ligand>
</feature>
<name>A0A1Y5TD81_9PROT</name>
<keyword evidence="13" id="KW-0449">Lipoprotein</keyword>
<dbReference type="PIRSF" id="PIRSF006268">
    <property type="entry name" value="ApbE"/>
    <property type="match status" value="1"/>
</dbReference>
<evidence type="ECO:0000256" key="9">
    <source>
        <dbReference type="ARBA" id="ARBA00048540"/>
    </source>
</evidence>
<dbReference type="InParanoid" id="A0A1Y5TD81"/>
<comment type="catalytic activity">
    <reaction evidence="9 10">
        <text>L-threonyl-[protein] + FAD = FMN-L-threonyl-[protein] + AMP + H(+)</text>
        <dbReference type="Rhea" id="RHEA:36847"/>
        <dbReference type="Rhea" id="RHEA-COMP:11060"/>
        <dbReference type="Rhea" id="RHEA-COMP:11061"/>
        <dbReference type="ChEBI" id="CHEBI:15378"/>
        <dbReference type="ChEBI" id="CHEBI:30013"/>
        <dbReference type="ChEBI" id="CHEBI:57692"/>
        <dbReference type="ChEBI" id="CHEBI:74257"/>
        <dbReference type="ChEBI" id="CHEBI:456215"/>
        <dbReference type="EC" id="2.7.1.180"/>
    </reaction>
</comment>
<dbReference type="PANTHER" id="PTHR30040">
    <property type="entry name" value="THIAMINE BIOSYNTHESIS LIPOPROTEIN APBE"/>
    <property type="match status" value="1"/>
</dbReference>